<evidence type="ECO:0000256" key="1">
    <source>
        <dbReference type="SAM" id="MobiDB-lite"/>
    </source>
</evidence>
<sequence>MEIIQRLYAPPPPLDIPLSVAEQNNLALVMAHGTACARVLNGARRRQLSRLSQWLQALESGSSPPVEALMIWPQELADLCKLVLSLGAGKLDPSVLRATEETLRLACHRLSDGAELPPISLCSDEHYVKTALEKMNIGTPDASCGKTGIHLRRVCSQLEEYRSGTISGLVPTKRRLSSPNAVCTDIHAKLRIQSSSIDGAWAHGEPRVVLTEEASLKLSEDNLDDCADDVYNSHQPERDLKVVLTKLDFETEDCQRSAEGPQVPKETTSTSTTVEDEEKTPENGEESLSFWHYLWSGLASGDQNPLPHKVIVVHFFHRSFYYSGL</sequence>
<feature type="compositionally biased region" description="Acidic residues" evidence="1">
    <location>
        <begin position="274"/>
        <end position="285"/>
    </location>
</feature>
<reference evidence="4" key="1">
    <citation type="submission" date="2016-06" db="UniProtKB">
        <authorList>
            <consortium name="WormBaseParasite"/>
        </authorList>
    </citation>
    <scope>IDENTIFICATION</scope>
</reference>
<dbReference type="AlphaFoldDB" id="A0A183BGY3"/>
<proteinExistence type="predicted"/>
<name>A0A183BGY3_9TREM</name>
<organism evidence="4">
    <name type="scientific">Echinostoma caproni</name>
    <dbReference type="NCBI Taxonomy" id="27848"/>
    <lineage>
        <taxon>Eukaryota</taxon>
        <taxon>Metazoa</taxon>
        <taxon>Spiralia</taxon>
        <taxon>Lophotrochozoa</taxon>
        <taxon>Platyhelminthes</taxon>
        <taxon>Trematoda</taxon>
        <taxon>Digenea</taxon>
        <taxon>Plagiorchiida</taxon>
        <taxon>Echinostomata</taxon>
        <taxon>Echinostomatoidea</taxon>
        <taxon>Echinostomatidae</taxon>
        <taxon>Echinostoma</taxon>
    </lineage>
</organism>
<evidence type="ECO:0000313" key="2">
    <source>
        <dbReference type="EMBL" id="VDP96426.1"/>
    </source>
</evidence>
<dbReference type="EMBL" id="UZAN01079226">
    <property type="protein sequence ID" value="VDP96426.1"/>
    <property type="molecule type" value="Genomic_DNA"/>
</dbReference>
<accession>A0A183BGY3</accession>
<dbReference type="WBParaSite" id="ECPE_0001851801-mRNA-1">
    <property type="protein sequence ID" value="ECPE_0001851801-mRNA-1"/>
    <property type="gene ID" value="ECPE_0001851801"/>
</dbReference>
<dbReference type="Proteomes" id="UP000272942">
    <property type="component" value="Unassembled WGS sequence"/>
</dbReference>
<protein>
    <submittedName>
        <fullName evidence="2 4">Uncharacterized protein</fullName>
    </submittedName>
</protein>
<reference evidence="2 3" key="2">
    <citation type="submission" date="2018-11" db="EMBL/GenBank/DDBJ databases">
        <authorList>
            <consortium name="Pathogen Informatics"/>
        </authorList>
    </citation>
    <scope>NUCLEOTIDE SEQUENCE [LARGE SCALE GENOMIC DNA]</scope>
    <source>
        <strain evidence="2 3">Egypt</strain>
    </source>
</reference>
<keyword evidence="3" id="KW-1185">Reference proteome</keyword>
<gene>
    <name evidence="2" type="ORF">ECPE_LOCUS18468</name>
</gene>
<evidence type="ECO:0000313" key="4">
    <source>
        <dbReference type="WBParaSite" id="ECPE_0001851801-mRNA-1"/>
    </source>
</evidence>
<evidence type="ECO:0000313" key="3">
    <source>
        <dbReference type="Proteomes" id="UP000272942"/>
    </source>
</evidence>
<dbReference type="OrthoDB" id="418142at2759"/>
<feature type="region of interest" description="Disordered" evidence="1">
    <location>
        <begin position="253"/>
        <end position="285"/>
    </location>
</feature>